<proteinExistence type="predicted"/>
<gene>
    <name evidence="1" type="ORF">FSB_LOCUS49480</name>
</gene>
<dbReference type="EMBL" id="OIVN01005246">
    <property type="protein sequence ID" value="SPD21598.1"/>
    <property type="molecule type" value="Genomic_DNA"/>
</dbReference>
<reference evidence="1" key="1">
    <citation type="submission" date="2018-02" db="EMBL/GenBank/DDBJ databases">
        <authorList>
            <person name="Cohen D.B."/>
            <person name="Kent A.D."/>
        </authorList>
    </citation>
    <scope>NUCLEOTIDE SEQUENCE</scope>
</reference>
<sequence length="274" mass="31239">MSNMGPIACAFFRGYHLDALFSLRGVSIEWGLLRAAARFWDLEDHVFRFGYHELCLTLKEFSAILGKSLTPLILVETLNGLDQIHTGTSLKFRGSPLLLQMWLLDYLALLTPPTVRVYSPLHYRSRMVICGGKETEANWMQYLIEQEGQDLQWTCPWWQCAPPTIRSPGCDHVVLMGFRLVGCTNELPSKSISFDALPENMPYYVSFLEFSRLDFLVVGAYYSPLVSLDMIMFSRMNWATFFEFSTLNEAASTYLRMAMEMRRIAMALGEGGSS</sequence>
<name>A0A2N9IB17_FAGSY</name>
<protein>
    <recommendedName>
        <fullName evidence="2">Aminotransferase-like plant mobile domain-containing protein</fullName>
    </recommendedName>
</protein>
<accession>A0A2N9IB17</accession>
<evidence type="ECO:0000313" key="1">
    <source>
        <dbReference type="EMBL" id="SPD21598.1"/>
    </source>
</evidence>
<evidence type="ECO:0008006" key="2">
    <source>
        <dbReference type="Google" id="ProtNLM"/>
    </source>
</evidence>
<dbReference type="AlphaFoldDB" id="A0A2N9IB17"/>
<organism evidence="1">
    <name type="scientific">Fagus sylvatica</name>
    <name type="common">Beechnut</name>
    <dbReference type="NCBI Taxonomy" id="28930"/>
    <lineage>
        <taxon>Eukaryota</taxon>
        <taxon>Viridiplantae</taxon>
        <taxon>Streptophyta</taxon>
        <taxon>Embryophyta</taxon>
        <taxon>Tracheophyta</taxon>
        <taxon>Spermatophyta</taxon>
        <taxon>Magnoliopsida</taxon>
        <taxon>eudicotyledons</taxon>
        <taxon>Gunneridae</taxon>
        <taxon>Pentapetalae</taxon>
        <taxon>rosids</taxon>
        <taxon>fabids</taxon>
        <taxon>Fagales</taxon>
        <taxon>Fagaceae</taxon>
        <taxon>Fagus</taxon>
    </lineage>
</organism>